<reference evidence="2" key="3">
    <citation type="journal article" date="2000" name="Genome Res.">
        <title>RIKEN integrated sequence analysis (RISA) system--384-format sequencing pipeline with 384 multicapillary sequencer.</title>
        <authorList>
            <person name="Shibata K."/>
            <person name="Itoh M."/>
            <person name="Aizawa K."/>
            <person name="Nagaoka S."/>
            <person name="Sasaki N."/>
            <person name="Carninci P."/>
            <person name="Konno H."/>
            <person name="Akiyama J."/>
            <person name="Nishi K."/>
            <person name="Kitsunai T."/>
            <person name="Tashiro H."/>
            <person name="Itoh M."/>
            <person name="Sumi N."/>
            <person name="Ishii Y."/>
            <person name="Nakamura S."/>
            <person name="Hazama M."/>
            <person name="Nishine T."/>
            <person name="Harada A."/>
            <person name="Yamamoto R."/>
            <person name="Matsumoto H."/>
            <person name="Sakaguchi S."/>
            <person name="Ikegami T."/>
            <person name="Kashiwagi K."/>
            <person name="Fujiwake S."/>
            <person name="Inoue K."/>
            <person name="Togawa Y."/>
            <person name="Izawa M."/>
            <person name="Ohara E."/>
            <person name="Watahiki M."/>
            <person name="Yoneda Y."/>
            <person name="Ishikawa T."/>
            <person name="Ozawa K."/>
            <person name="Tanaka T."/>
            <person name="Matsuura S."/>
            <person name="Kawai J."/>
            <person name="Okazaki Y."/>
            <person name="Muramatsu M."/>
            <person name="Inoue Y."/>
            <person name="Kira A."/>
            <person name="Hayashizaki Y."/>
        </authorList>
    </citation>
    <scope>NUCLEOTIDE SEQUENCE</scope>
    <source>
        <strain evidence="2">C57BL/6J</strain>
        <tissue evidence="2">Cerebellum</tissue>
    </source>
</reference>
<name>Q8C938_MOUSE</name>
<dbReference type="AlphaFoldDB" id="Q8C938"/>
<reference evidence="2" key="4">
    <citation type="journal article" date="2001" name="Nature">
        <title>Functional annotation of a full-length mouse cDNA collection.</title>
        <authorList>
            <consortium name="The RIKEN Genome Exploration Research Group Phase II Team and the FANTOM Consortium"/>
        </authorList>
    </citation>
    <scope>NUCLEOTIDE SEQUENCE</scope>
    <source>
        <strain evidence="2">C57BL/6J</strain>
        <tissue evidence="2">Cerebellum</tissue>
    </source>
</reference>
<evidence type="ECO:0000256" key="1">
    <source>
        <dbReference type="SAM" id="MobiDB-lite"/>
    </source>
</evidence>
<feature type="region of interest" description="Disordered" evidence="1">
    <location>
        <begin position="121"/>
        <end position="141"/>
    </location>
</feature>
<accession>Q8C938</accession>
<evidence type="ECO:0000313" key="2">
    <source>
        <dbReference type="EMBL" id="BAC31446.1"/>
    </source>
</evidence>
<reference evidence="2" key="8">
    <citation type="journal article" date="2005" name="Science">
        <title>Antisense Transcription in the Mammalian Transcriptome.</title>
        <authorList>
            <consortium name="RIKEN Genome Exploration Research Group and Genome Science Group (Genome Network Project Core Group) and the FANTOM Consortium"/>
        </authorList>
    </citation>
    <scope>NUCLEOTIDE SEQUENCE</scope>
    <source>
        <strain evidence="2">C57BL/6J</strain>
        <tissue evidence="2">Cerebellum</tissue>
    </source>
</reference>
<organism evidence="2">
    <name type="scientific">Mus musculus</name>
    <name type="common">Mouse</name>
    <dbReference type="NCBI Taxonomy" id="10090"/>
    <lineage>
        <taxon>Eukaryota</taxon>
        <taxon>Metazoa</taxon>
        <taxon>Chordata</taxon>
        <taxon>Craniata</taxon>
        <taxon>Vertebrata</taxon>
        <taxon>Euteleostomi</taxon>
        <taxon>Mammalia</taxon>
        <taxon>Eutheria</taxon>
        <taxon>Euarchontoglires</taxon>
        <taxon>Glires</taxon>
        <taxon>Rodentia</taxon>
        <taxon>Myomorpha</taxon>
        <taxon>Muroidea</taxon>
        <taxon>Muridae</taxon>
        <taxon>Murinae</taxon>
        <taxon>Mus</taxon>
        <taxon>Mus</taxon>
    </lineage>
</organism>
<reference evidence="2" key="5">
    <citation type="submission" date="2001-07" db="EMBL/GenBank/DDBJ databases">
        <authorList>
            <person name="Adachi J."/>
            <person name="Aizawa K."/>
            <person name="Akimura T."/>
            <person name="Arakawa T."/>
            <person name="Bono H."/>
            <person name="Carninci P."/>
            <person name="Fukuda S."/>
            <person name="Furuno M."/>
            <person name="Hanagaki T."/>
            <person name="Hara A."/>
            <person name="Hashizume W."/>
            <person name="Hayashida K."/>
            <person name="Hayatsu N."/>
            <person name="Hiramoto K."/>
            <person name="Hiraoka T."/>
            <person name="Hirozane T."/>
            <person name="Hori F."/>
            <person name="Imotani K."/>
            <person name="Ishii Y."/>
            <person name="Itoh M."/>
            <person name="Kagawa I."/>
            <person name="Kasukawa T."/>
            <person name="Katoh H."/>
            <person name="Kawai J."/>
            <person name="Kojima Y."/>
            <person name="Kondo S."/>
            <person name="Konno H."/>
            <person name="Kouda M."/>
            <person name="Koya S."/>
            <person name="Kurihara C."/>
            <person name="Matsuyama T."/>
            <person name="Miyazaki A."/>
            <person name="Murata M."/>
            <person name="Nakamura M."/>
            <person name="Nishi K."/>
            <person name="Nomura K."/>
            <person name="Numazaki R."/>
            <person name="Ohno M."/>
            <person name="Ohsato N."/>
            <person name="Okazaki Y."/>
            <person name="Saito R."/>
            <person name="Saitoh H."/>
            <person name="Sakai C."/>
            <person name="Sakai K."/>
            <person name="Sakazume N."/>
            <person name="Sano H."/>
            <person name="Sasaki D."/>
            <person name="Shibata K."/>
            <person name="Shinagawa A."/>
            <person name="Shiraki T."/>
            <person name="Sogabe Y."/>
            <person name="Tagami M."/>
            <person name="Tagawa A."/>
            <person name="Takahashi F."/>
            <person name="Takaku-Akahira S."/>
            <person name="Takeda Y."/>
            <person name="Tanaka T."/>
            <person name="Tomaru A."/>
            <person name="Toya T."/>
            <person name="Yasunishi A."/>
            <person name="Muramatsu M."/>
            <person name="Hayashizaki Y."/>
        </authorList>
    </citation>
    <scope>NUCLEOTIDE SEQUENCE</scope>
    <source>
        <strain evidence="2">C57BL/6J</strain>
        <tissue evidence="2">Cerebellum</tissue>
    </source>
</reference>
<reference evidence="2" key="2">
    <citation type="journal article" date="2000" name="Genome Res.">
        <title>Normalization and subtraction of cap-trapper-selected cDNAs to prepare full-length cDNA libraries for rapid discovery of new genes.</title>
        <authorList>
            <person name="Carninci P."/>
            <person name="Shibata Y."/>
            <person name="Hayatsu N."/>
            <person name="Sugahara Y."/>
            <person name="Shibata K."/>
            <person name="Itoh M."/>
            <person name="Konno H."/>
            <person name="Okazaki Y."/>
            <person name="Muramatsu M."/>
            <person name="Hayashizaki Y."/>
        </authorList>
    </citation>
    <scope>NUCLEOTIDE SEQUENCE</scope>
    <source>
        <strain evidence="2">C57BL/6J</strain>
        <tissue evidence="2">Cerebellum</tissue>
    </source>
</reference>
<reference evidence="2" key="6">
    <citation type="journal article" date="2002" name="Nature">
        <title>Analysis of the mouse transcriptome based on functional annotation of 60,770 full-length cDNAs.</title>
        <authorList>
            <consortium name="The FANTOM Consortium and the RIKEN Genome Exploration Research Group Phase I and II Team"/>
        </authorList>
    </citation>
    <scope>NUCLEOTIDE SEQUENCE</scope>
    <source>
        <strain evidence="2">C57BL/6J</strain>
        <tissue evidence="2">Cerebellum</tissue>
    </source>
</reference>
<gene>
    <name evidence="3" type="primary">Ccl25</name>
</gene>
<dbReference type="EMBL" id="AK043043">
    <property type="protein sequence ID" value="BAC31446.1"/>
    <property type="molecule type" value="mRNA"/>
</dbReference>
<reference evidence="2" key="7">
    <citation type="journal article" date="2005" name="Science">
        <title>The Transcriptional Landscape of the Mammalian Genome.</title>
        <authorList>
            <consortium name="The FANTOM Consortium"/>
            <consortium name="Riken Genome Exploration Research Group and Genome Science Group (Genome Network Project Core Group)"/>
        </authorList>
    </citation>
    <scope>NUCLEOTIDE SEQUENCE</scope>
    <source>
        <strain evidence="2">C57BL/6J</strain>
        <tissue evidence="2">Cerebellum</tissue>
    </source>
</reference>
<sequence length="141" mass="15822">MAAERCTFAYQVGPVAFHGFSSPTLPLDHEEAEGKSSGFHLQWFLKGQEEKQQTLSPGSWLHIPNQNITFFPVLWLQTVLLEWLSFRITHCPTESVPFQTGSWLKEFAAKLDDLTLIPSSTDSAKLPPDHHGSHVPSLPNK</sequence>
<evidence type="ECO:0000313" key="3">
    <source>
        <dbReference type="MGI" id="MGI:1099448"/>
    </source>
</evidence>
<protein>
    <submittedName>
        <fullName evidence="2">Uncharacterized protein</fullName>
    </submittedName>
</protein>
<dbReference type="AGR" id="MGI:1099448"/>
<proteinExistence type="evidence at transcript level"/>
<reference evidence="2" key="1">
    <citation type="journal article" date="1999" name="Methods Enzymol.">
        <title>High-efficiency full-length cDNA cloning.</title>
        <authorList>
            <person name="Carninci P."/>
            <person name="Hayashizaki Y."/>
        </authorList>
    </citation>
    <scope>NUCLEOTIDE SEQUENCE</scope>
    <source>
        <strain evidence="2">C57BL/6J</strain>
        <tissue evidence="2">Cerebellum</tissue>
    </source>
</reference>
<dbReference type="MGI" id="MGI:1099448">
    <property type="gene designation" value="Ccl25"/>
</dbReference>